<evidence type="ECO:0000259" key="16">
    <source>
        <dbReference type="Pfam" id="PF03443"/>
    </source>
</evidence>
<keyword evidence="4" id="KW-0479">Metal-binding</keyword>
<keyword evidence="12" id="KW-0624">Polysaccharide degradation</keyword>
<evidence type="ECO:0000256" key="12">
    <source>
        <dbReference type="ARBA" id="ARBA00023326"/>
    </source>
</evidence>
<evidence type="ECO:0000256" key="1">
    <source>
        <dbReference type="ARBA" id="ARBA00001973"/>
    </source>
</evidence>
<dbReference type="EC" id="1.14.99.56" evidence="15"/>
<accession>A0AAX6MZ68</accession>
<dbReference type="GO" id="GO:0005576">
    <property type="term" value="C:extracellular region"/>
    <property type="evidence" value="ECO:0007669"/>
    <property type="project" value="UniProtKB-SubCell"/>
</dbReference>
<evidence type="ECO:0000256" key="10">
    <source>
        <dbReference type="ARBA" id="ARBA00023157"/>
    </source>
</evidence>
<proteinExistence type="inferred from homology"/>
<dbReference type="PANTHER" id="PTHR33353">
    <property type="entry name" value="PUTATIVE (AFU_ORTHOLOGUE AFUA_1G12560)-RELATED"/>
    <property type="match status" value="1"/>
</dbReference>
<evidence type="ECO:0000256" key="11">
    <source>
        <dbReference type="ARBA" id="ARBA00023277"/>
    </source>
</evidence>
<name>A0AAX6MZ68_9PEZI</name>
<keyword evidence="9" id="KW-0503">Monooxygenase</keyword>
<comment type="cofactor">
    <cofactor evidence="1">
        <name>Cu(2+)</name>
        <dbReference type="ChEBI" id="CHEBI:29036"/>
    </cofactor>
</comment>
<evidence type="ECO:0000256" key="3">
    <source>
        <dbReference type="ARBA" id="ARBA00022525"/>
    </source>
</evidence>
<evidence type="ECO:0000313" key="17">
    <source>
        <dbReference type="EMBL" id="KAK6957816.1"/>
    </source>
</evidence>
<dbReference type="AlphaFoldDB" id="A0AAX6MZ68"/>
<dbReference type="GO" id="GO:0046872">
    <property type="term" value="F:metal ion binding"/>
    <property type="evidence" value="ECO:0007669"/>
    <property type="project" value="UniProtKB-KW"/>
</dbReference>
<dbReference type="InterPro" id="IPR049892">
    <property type="entry name" value="AA9"/>
</dbReference>
<organism evidence="17 18">
    <name type="scientific">Daldinia eschscholtzii</name>
    <dbReference type="NCBI Taxonomy" id="292717"/>
    <lineage>
        <taxon>Eukaryota</taxon>
        <taxon>Fungi</taxon>
        <taxon>Dikarya</taxon>
        <taxon>Ascomycota</taxon>
        <taxon>Pezizomycotina</taxon>
        <taxon>Sordariomycetes</taxon>
        <taxon>Xylariomycetidae</taxon>
        <taxon>Xylariales</taxon>
        <taxon>Hypoxylaceae</taxon>
        <taxon>Daldinia</taxon>
    </lineage>
</organism>
<keyword evidence="8" id="KW-0186">Copper</keyword>
<dbReference type="EMBL" id="JBANMG010000001">
    <property type="protein sequence ID" value="KAK6957816.1"/>
    <property type="molecule type" value="Genomic_DNA"/>
</dbReference>
<evidence type="ECO:0000256" key="8">
    <source>
        <dbReference type="ARBA" id="ARBA00023008"/>
    </source>
</evidence>
<sequence>MAYVRKTTNFGVHDHGPLLNVSTTDLRCFELEPGKGSPKTMSVEAGDTVGFRVDGNVTHPGPLQFYMAKVPEGETAKTFVGDGDVWFKIFNDNPKFTRSWPEWPNAGKNEVSVVIPSCLAEGDYLLRVEHIALHNSRKIGGAQFYLGCAQLHVSGGGTKTFTGVSFPGAYSVSLYCY</sequence>
<evidence type="ECO:0000256" key="6">
    <source>
        <dbReference type="ARBA" id="ARBA00023001"/>
    </source>
</evidence>
<dbReference type="GO" id="GO:0030245">
    <property type="term" value="P:cellulose catabolic process"/>
    <property type="evidence" value="ECO:0007669"/>
    <property type="project" value="UniProtKB-KW"/>
</dbReference>
<dbReference type="Pfam" id="PF03443">
    <property type="entry name" value="AA9"/>
    <property type="match status" value="1"/>
</dbReference>
<dbReference type="Proteomes" id="UP001369815">
    <property type="component" value="Unassembled WGS sequence"/>
</dbReference>
<evidence type="ECO:0000313" key="18">
    <source>
        <dbReference type="Proteomes" id="UP001369815"/>
    </source>
</evidence>
<evidence type="ECO:0000256" key="14">
    <source>
        <dbReference type="ARBA" id="ARBA00045077"/>
    </source>
</evidence>
<evidence type="ECO:0000256" key="15">
    <source>
        <dbReference type="ARBA" id="ARBA00047174"/>
    </source>
</evidence>
<keyword evidence="10" id="KW-1015">Disulfide bond</keyword>
<dbReference type="GO" id="GO:0004497">
    <property type="term" value="F:monooxygenase activity"/>
    <property type="evidence" value="ECO:0007669"/>
    <property type="project" value="UniProtKB-KW"/>
</dbReference>
<comment type="catalytic activity">
    <reaction evidence="14">
        <text>[(1-&gt;4)-beta-D-glucosyl]n+m + reduced acceptor + O2 = 4-dehydro-beta-D-glucosyl-[(1-&gt;4)-beta-D-glucosyl]n-1 + [(1-&gt;4)-beta-D-glucosyl]m + acceptor + H2O.</text>
        <dbReference type="EC" id="1.14.99.56"/>
    </reaction>
</comment>
<keyword evidence="6" id="KW-0136">Cellulose degradation</keyword>
<evidence type="ECO:0000256" key="13">
    <source>
        <dbReference type="ARBA" id="ARBA00044502"/>
    </source>
</evidence>
<dbReference type="PANTHER" id="PTHR33353:SF10">
    <property type="entry name" value="ENDO-BETA-1,4-GLUCANASE D"/>
    <property type="match status" value="1"/>
</dbReference>
<comment type="subcellular location">
    <subcellularLocation>
        <location evidence="2">Secreted</location>
    </subcellularLocation>
</comment>
<evidence type="ECO:0000256" key="9">
    <source>
        <dbReference type="ARBA" id="ARBA00023033"/>
    </source>
</evidence>
<dbReference type="CDD" id="cd21175">
    <property type="entry name" value="LPMO_AA9"/>
    <property type="match status" value="1"/>
</dbReference>
<dbReference type="Gene3D" id="2.70.50.70">
    <property type="match status" value="1"/>
</dbReference>
<keyword evidence="18" id="KW-1185">Reference proteome</keyword>
<evidence type="ECO:0000256" key="4">
    <source>
        <dbReference type="ARBA" id="ARBA00022723"/>
    </source>
</evidence>
<gene>
    <name evidence="17" type="ORF">Daesc_000605</name>
</gene>
<evidence type="ECO:0000256" key="2">
    <source>
        <dbReference type="ARBA" id="ARBA00004613"/>
    </source>
</evidence>
<keyword evidence="11" id="KW-0119">Carbohydrate metabolism</keyword>
<comment type="similarity">
    <text evidence="13">Belongs to the polysaccharide monooxygenase AA9 family.</text>
</comment>
<feature type="domain" description="Auxiliary Activity family 9 catalytic" evidence="16">
    <location>
        <begin position="11"/>
        <end position="171"/>
    </location>
</feature>
<keyword evidence="5" id="KW-0732">Signal</keyword>
<evidence type="ECO:0000256" key="5">
    <source>
        <dbReference type="ARBA" id="ARBA00022729"/>
    </source>
</evidence>
<protein>
    <recommendedName>
        <fullName evidence="15">lytic cellulose monooxygenase (C4-dehydrogenating)</fullName>
        <ecNumber evidence="15">1.14.99.56</ecNumber>
    </recommendedName>
</protein>
<reference evidence="17 18" key="1">
    <citation type="journal article" date="2024" name="Front Chem Biol">
        <title>Unveiling the potential of Daldinia eschscholtzii MFLUCC 19-0629 through bioactivity and bioinformatics studies for enhanced sustainable agriculture production.</title>
        <authorList>
            <person name="Brooks S."/>
            <person name="Weaver J.A."/>
            <person name="Klomchit A."/>
            <person name="Alharthi S.A."/>
            <person name="Onlamun T."/>
            <person name="Nurani R."/>
            <person name="Vong T.K."/>
            <person name="Alberti F."/>
            <person name="Greco C."/>
        </authorList>
    </citation>
    <scope>NUCLEOTIDE SEQUENCE [LARGE SCALE GENOMIC DNA]</scope>
    <source>
        <strain evidence="17">MFLUCC 19-0629</strain>
    </source>
</reference>
<evidence type="ECO:0000256" key="7">
    <source>
        <dbReference type="ARBA" id="ARBA00023002"/>
    </source>
</evidence>
<dbReference type="InterPro" id="IPR005103">
    <property type="entry name" value="AA9_LPMO"/>
</dbReference>
<keyword evidence="3" id="KW-0964">Secreted</keyword>
<keyword evidence="7" id="KW-0560">Oxidoreductase</keyword>
<comment type="caution">
    <text evidence="17">The sequence shown here is derived from an EMBL/GenBank/DDBJ whole genome shotgun (WGS) entry which is preliminary data.</text>
</comment>